<organism evidence="3">
    <name type="scientific">Tanacetum cinerariifolium</name>
    <name type="common">Dalmatian daisy</name>
    <name type="synonym">Chrysanthemum cinerariifolium</name>
    <dbReference type="NCBI Taxonomy" id="118510"/>
    <lineage>
        <taxon>Eukaryota</taxon>
        <taxon>Viridiplantae</taxon>
        <taxon>Streptophyta</taxon>
        <taxon>Embryophyta</taxon>
        <taxon>Tracheophyta</taxon>
        <taxon>Spermatophyta</taxon>
        <taxon>Magnoliopsida</taxon>
        <taxon>eudicotyledons</taxon>
        <taxon>Gunneridae</taxon>
        <taxon>Pentapetalae</taxon>
        <taxon>asterids</taxon>
        <taxon>campanulids</taxon>
        <taxon>Asterales</taxon>
        <taxon>Asteraceae</taxon>
        <taxon>Asteroideae</taxon>
        <taxon>Anthemideae</taxon>
        <taxon>Anthemidinae</taxon>
        <taxon>Tanacetum</taxon>
    </lineage>
</organism>
<evidence type="ECO:0000259" key="1">
    <source>
        <dbReference type="Pfam" id="PF13976"/>
    </source>
</evidence>
<dbReference type="EMBL" id="BKCJ010000360">
    <property type="protein sequence ID" value="GEU32480.1"/>
    <property type="molecule type" value="Genomic_DNA"/>
</dbReference>
<dbReference type="InterPro" id="IPR057670">
    <property type="entry name" value="SH3_retrovirus"/>
</dbReference>
<evidence type="ECO:0000313" key="3">
    <source>
        <dbReference type="EMBL" id="GEU32480.1"/>
    </source>
</evidence>
<accession>A0A6L2J748</accession>
<feature type="domain" description="GAG-pre-integrase" evidence="1">
    <location>
        <begin position="202"/>
        <end position="274"/>
    </location>
</feature>
<gene>
    <name evidence="3" type="ORF">Tci_004458</name>
</gene>
<dbReference type="PANTHER" id="PTHR42648:SF18">
    <property type="entry name" value="RETROTRANSPOSON, UNCLASSIFIED-LIKE PROTEIN"/>
    <property type="match status" value="1"/>
</dbReference>
<dbReference type="Pfam" id="PF25597">
    <property type="entry name" value="SH3_retrovirus"/>
    <property type="match status" value="1"/>
</dbReference>
<dbReference type="PANTHER" id="PTHR42648">
    <property type="entry name" value="TRANSPOSASE, PUTATIVE-RELATED"/>
    <property type="match status" value="1"/>
</dbReference>
<dbReference type="AlphaFoldDB" id="A0A6L2J748"/>
<dbReference type="GO" id="GO:0003676">
    <property type="term" value="F:nucleic acid binding"/>
    <property type="evidence" value="ECO:0007669"/>
    <property type="project" value="InterPro"/>
</dbReference>
<feature type="domain" description="Retroviral polymerase SH3-like" evidence="2">
    <location>
        <begin position="337"/>
        <end position="396"/>
    </location>
</feature>
<sequence>MPNPEDISNPTTAMNMTLILMAKAFKLNYSTSTNNNQRISSNPHNKQIAQLGVNMGQDRHMQLVGGNNGNQFRQYAKQNARNQSGYNARKIAGNLNRYNAIQNVENQNENQNENGNVVAARAEGDIDEIEDVNANCILMENLQQASTSDTQTDKLPSMIQTDKLRLSKFVYGASTRVAFRRNTSFVRNLEGADLLKGNRTINLYTINLHEMASTPPICLMARATSTKSWLWHQRLSHLNFDTISDLAKKDLATGRSNFKYHKEHLCSSCELEKSKKAPHPPKPVPNSKQRLHLLHMDLCGPMRVKSINERRYVLVIVDDYSRSTKLDISFPHVFEALCYSKNDREDIGKLGVKGDIGFFIGYSNNSYVYRVYNRMTRKIMEKMNVTFDELLEMAFEQRSSKPGLQSMTFGQINSGLDFTYAPSTITPQKPTKHELDLLFEAMYDDYIGGQPSATPRTALAAPAPQLTKSLLRNLNLRNHSF</sequence>
<evidence type="ECO:0000259" key="2">
    <source>
        <dbReference type="Pfam" id="PF25597"/>
    </source>
</evidence>
<name>A0A6L2J748_TANCI</name>
<proteinExistence type="predicted"/>
<protein>
    <submittedName>
        <fullName evidence="3">Integrase, catalytic region, zinc finger, CCHC-type, peptidase aspartic, catalytic</fullName>
    </submittedName>
</protein>
<dbReference type="InterPro" id="IPR039537">
    <property type="entry name" value="Retrotran_Ty1/copia-like"/>
</dbReference>
<dbReference type="InterPro" id="IPR025724">
    <property type="entry name" value="GAG-pre-integrase_dom"/>
</dbReference>
<dbReference type="Pfam" id="PF13976">
    <property type="entry name" value="gag_pre-integrs"/>
    <property type="match status" value="1"/>
</dbReference>
<dbReference type="InterPro" id="IPR036397">
    <property type="entry name" value="RNaseH_sf"/>
</dbReference>
<reference evidence="3" key="1">
    <citation type="journal article" date="2019" name="Sci. Rep.">
        <title>Draft genome of Tanacetum cinerariifolium, the natural source of mosquito coil.</title>
        <authorList>
            <person name="Yamashiro T."/>
            <person name="Shiraishi A."/>
            <person name="Satake H."/>
            <person name="Nakayama K."/>
        </authorList>
    </citation>
    <scope>NUCLEOTIDE SEQUENCE</scope>
</reference>
<comment type="caution">
    <text evidence="3">The sequence shown here is derived from an EMBL/GenBank/DDBJ whole genome shotgun (WGS) entry which is preliminary data.</text>
</comment>
<dbReference type="Gene3D" id="3.30.420.10">
    <property type="entry name" value="Ribonuclease H-like superfamily/Ribonuclease H"/>
    <property type="match status" value="1"/>
</dbReference>